<dbReference type="GO" id="GO:0030527">
    <property type="term" value="F:structural constituent of chromatin"/>
    <property type="evidence" value="ECO:0007669"/>
    <property type="project" value="InterPro"/>
</dbReference>
<evidence type="ECO:0008006" key="7">
    <source>
        <dbReference type="Google" id="ProtNLM"/>
    </source>
</evidence>
<organism evidence="5 6">
    <name type="scientific">Candidatus [Bacteroides] periocalifornicus</name>
    <dbReference type="NCBI Taxonomy" id="1702214"/>
    <lineage>
        <taxon>Bacteria</taxon>
        <taxon>Pseudomonadati</taxon>
        <taxon>Bacteroidota</taxon>
    </lineage>
</organism>
<gene>
    <name evidence="5" type="ORF">AL399_00900</name>
</gene>
<dbReference type="GO" id="GO:0003677">
    <property type="term" value="F:DNA binding"/>
    <property type="evidence" value="ECO:0007669"/>
    <property type="project" value="UniProtKB-KW"/>
</dbReference>
<dbReference type="EMBL" id="LIIK01000002">
    <property type="protein sequence ID" value="KQM09630.1"/>
    <property type="molecule type" value="Genomic_DNA"/>
</dbReference>
<keyword evidence="3" id="KW-0238">DNA-binding</keyword>
<dbReference type="CDD" id="cd13831">
    <property type="entry name" value="HU"/>
    <property type="match status" value="1"/>
</dbReference>
<sequence length="90" mass="9527">MNKTELVDIIAQEAGITKAAAKGALEAVLKATSDALGKGDSVSLVGFGTFSVKERKARTGMNPKTRAKIQIPACKVVRFKPGADLEKRVK</sequence>
<dbReference type="Pfam" id="PF00216">
    <property type="entry name" value="Bac_DNA_binding"/>
    <property type="match status" value="1"/>
</dbReference>
<dbReference type="Proteomes" id="UP000054172">
    <property type="component" value="Unassembled WGS sequence"/>
</dbReference>
<reference evidence="5" key="1">
    <citation type="submission" date="2015-08" db="EMBL/GenBank/DDBJ databases">
        <title>Candidatus Bacteriodes Periocalifornicus.</title>
        <authorList>
            <person name="McLean J.S."/>
            <person name="Kelley S."/>
        </authorList>
    </citation>
    <scope>NUCLEOTIDE SEQUENCE [LARGE SCALE GENOMIC DNA]</scope>
    <source>
        <strain evidence="5">12B</strain>
    </source>
</reference>
<dbReference type="PRINTS" id="PR01727">
    <property type="entry name" value="DNABINDINGHU"/>
</dbReference>
<protein>
    <recommendedName>
        <fullName evidence="7">DNA-binding protein</fullName>
    </recommendedName>
</protein>
<comment type="caution">
    <text evidence="5">The sequence shown here is derived from an EMBL/GenBank/DDBJ whole genome shotgun (WGS) entry which is preliminary data.</text>
</comment>
<evidence type="ECO:0000256" key="1">
    <source>
        <dbReference type="ARBA" id="ARBA00010529"/>
    </source>
</evidence>
<name>A0A0Q4AZP0_9BACT</name>
<dbReference type="AlphaFoldDB" id="A0A0Q4AZP0"/>
<dbReference type="GO" id="GO:0030261">
    <property type="term" value="P:chromosome condensation"/>
    <property type="evidence" value="ECO:0007669"/>
    <property type="project" value="UniProtKB-KW"/>
</dbReference>
<keyword evidence="2" id="KW-0226">DNA condensation</keyword>
<dbReference type="PROSITE" id="PS00045">
    <property type="entry name" value="HISTONE_LIKE"/>
    <property type="match status" value="1"/>
</dbReference>
<dbReference type="InterPro" id="IPR020816">
    <property type="entry name" value="Histone-like_DNA-bd_CS"/>
</dbReference>
<dbReference type="InterPro" id="IPR000119">
    <property type="entry name" value="Hist_DNA-bd"/>
</dbReference>
<dbReference type="STRING" id="1702214.AL399_00900"/>
<evidence type="ECO:0000313" key="5">
    <source>
        <dbReference type="EMBL" id="KQM09630.1"/>
    </source>
</evidence>
<evidence type="ECO:0000313" key="6">
    <source>
        <dbReference type="Proteomes" id="UP000054172"/>
    </source>
</evidence>
<dbReference type="Gene3D" id="4.10.520.10">
    <property type="entry name" value="IHF-like DNA-binding proteins"/>
    <property type="match status" value="1"/>
</dbReference>
<dbReference type="PATRIC" id="fig|1702214.3.peg.832"/>
<evidence type="ECO:0000256" key="3">
    <source>
        <dbReference type="ARBA" id="ARBA00023125"/>
    </source>
</evidence>
<proteinExistence type="inferred from homology"/>
<dbReference type="InterPro" id="IPR010992">
    <property type="entry name" value="IHF-like_DNA-bd_dom_sf"/>
</dbReference>
<dbReference type="GO" id="GO:0005829">
    <property type="term" value="C:cytosol"/>
    <property type="evidence" value="ECO:0007669"/>
    <property type="project" value="TreeGrafter"/>
</dbReference>
<dbReference type="SMART" id="SM00411">
    <property type="entry name" value="BHL"/>
    <property type="match status" value="1"/>
</dbReference>
<evidence type="ECO:0000256" key="4">
    <source>
        <dbReference type="RuleBase" id="RU003939"/>
    </source>
</evidence>
<dbReference type="SUPFAM" id="SSF47729">
    <property type="entry name" value="IHF-like DNA-binding proteins"/>
    <property type="match status" value="1"/>
</dbReference>
<keyword evidence="6" id="KW-1185">Reference proteome</keyword>
<comment type="similarity">
    <text evidence="1 4">Belongs to the bacterial histone-like protein family.</text>
</comment>
<evidence type="ECO:0000256" key="2">
    <source>
        <dbReference type="ARBA" id="ARBA00023067"/>
    </source>
</evidence>
<dbReference type="PANTHER" id="PTHR33175">
    <property type="entry name" value="DNA-BINDING PROTEIN HU"/>
    <property type="match status" value="1"/>
</dbReference>
<dbReference type="PANTHER" id="PTHR33175:SF3">
    <property type="entry name" value="DNA-BINDING PROTEIN HU-BETA"/>
    <property type="match status" value="1"/>
</dbReference>
<accession>A0A0Q4AZP0</accession>